<dbReference type="GO" id="GO:0004176">
    <property type="term" value="F:ATP-dependent peptidase activity"/>
    <property type="evidence" value="ECO:0007669"/>
    <property type="project" value="InterPro"/>
</dbReference>
<dbReference type="InterPro" id="IPR037219">
    <property type="entry name" value="Peptidase_M41-like"/>
</dbReference>
<reference evidence="3" key="2">
    <citation type="submission" date="2014-07" db="EMBL/GenBank/DDBJ databases">
        <authorList>
            <person name="Hull J."/>
        </authorList>
    </citation>
    <scope>NUCLEOTIDE SEQUENCE</scope>
</reference>
<gene>
    <name evidence="3" type="primary">ftsH_6</name>
    <name evidence="3" type="ORF">CM83_100041</name>
</gene>
<proteinExistence type="predicted"/>
<keyword evidence="3" id="KW-0378">Hydrolase</keyword>
<dbReference type="GO" id="GO:0006508">
    <property type="term" value="P:proteolysis"/>
    <property type="evidence" value="ECO:0007669"/>
    <property type="project" value="UniProtKB-KW"/>
</dbReference>
<dbReference type="GO" id="GO:0004222">
    <property type="term" value="F:metalloendopeptidase activity"/>
    <property type="evidence" value="ECO:0007669"/>
    <property type="project" value="InterPro"/>
</dbReference>
<feature type="region of interest" description="Disordered" evidence="1">
    <location>
        <begin position="270"/>
        <end position="304"/>
    </location>
</feature>
<dbReference type="Pfam" id="PF01434">
    <property type="entry name" value="Peptidase_M41"/>
    <property type="match status" value="1"/>
</dbReference>
<organism evidence="3">
    <name type="scientific">Lygus hesperus</name>
    <name type="common">Western plant bug</name>
    <dbReference type="NCBI Taxonomy" id="30085"/>
    <lineage>
        <taxon>Eukaryota</taxon>
        <taxon>Metazoa</taxon>
        <taxon>Ecdysozoa</taxon>
        <taxon>Arthropoda</taxon>
        <taxon>Hexapoda</taxon>
        <taxon>Insecta</taxon>
        <taxon>Pterygota</taxon>
        <taxon>Neoptera</taxon>
        <taxon>Paraneoptera</taxon>
        <taxon>Hemiptera</taxon>
        <taxon>Heteroptera</taxon>
        <taxon>Panheteroptera</taxon>
        <taxon>Cimicomorpha</taxon>
        <taxon>Miridae</taxon>
        <taxon>Mirini</taxon>
        <taxon>Lygus</taxon>
    </lineage>
</organism>
<dbReference type="GO" id="GO:0045037">
    <property type="term" value="P:protein import into chloroplast stroma"/>
    <property type="evidence" value="ECO:0007669"/>
    <property type="project" value="TreeGrafter"/>
</dbReference>
<dbReference type="AlphaFoldDB" id="A0A0A9WDE3"/>
<dbReference type="GO" id="GO:0005524">
    <property type="term" value="F:ATP binding"/>
    <property type="evidence" value="ECO:0007669"/>
    <property type="project" value="InterPro"/>
</dbReference>
<accession>A0A0A9WDE3</accession>
<protein>
    <submittedName>
        <fullName evidence="3">ATP-dependent zinc metalloprotease FtsH</fullName>
    </submittedName>
</protein>
<dbReference type="EMBL" id="GBHO01039086">
    <property type="protein sequence ID" value="JAG04518.1"/>
    <property type="molecule type" value="Transcribed_RNA"/>
</dbReference>
<evidence type="ECO:0000259" key="2">
    <source>
        <dbReference type="Pfam" id="PF01434"/>
    </source>
</evidence>
<dbReference type="SUPFAM" id="SSF140990">
    <property type="entry name" value="FtsH protease domain-like"/>
    <property type="match status" value="1"/>
</dbReference>
<reference evidence="3" key="1">
    <citation type="journal article" date="2014" name="PLoS ONE">
        <title>Transcriptome-Based Identification of ABC Transporters in the Western Tarnished Plant Bug Lygus hesperus.</title>
        <authorList>
            <person name="Hull J.J."/>
            <person name="Chaney K."/>
            <person name="Geib S.M."/>
            <person name="Fabrick J.A."/>
            <person name="Brent C.S."/>
            <person name="Walsh D."/>
            <person name="Lavine L.C."/>
        </authorList>
    </citation>
    <scope>NUCLEOTIDE SEQUENCE</scope>
</reference>
<name>A0A0A9WDE3_LYGHE</name>
<evidence type="ECO:0000313" key="3">
    <source>
        <dbReference type="EMBL" id="JAG04518.1"/>
    </source>
</evidence>
<dbReference type="InterPro" id="IPR000642">
    <property type="entry name" value="Peptidase_M41"/>
</dbReference>
<feature type="domain" description="Peptidase M41" evidence="2">
    <location>
        <begin position="74"/>
        <end position="258"/>
    </location>
</feature>
<dbReference type="PANTHER" id="PTHR23076:SF37">
    <property type="entry name" value="ATP-DEPENDENT ZINC METALLOPROTEASE FTSH 4, MITOCHONDRIAL"/>
    <property type="match status" value="1"/>
</dbReference>
<dbReference type="PANTHER" id="PTHR23076">
    <property type="entry name" value="METALLOPROTEASE M41 FTSH"/>
    <property type="match status" value="1"/>
</dbReference>
<evidence type="ECO:0000256" key="1">
    <source>
        <dbReference type="SAM" id="MobiDB-lite"/>
    </source>
</evidence>
<sequence>MEKEIMLELPTLDKHSVHRDERWLRIFELIRDERARVLKEQNLSGGVELSDLEKARELLSLGVKRISFFNSAFDDIDRNRVAVARCGPAIVSMLTPGANKIQKMTIIPRGDQLGGMLVQQNSGFTEDGEEENDQTSITYEQLLISIRIHLAERVAEEIIFGGKSLSGESGKGLEKAYNLTQKMLTRWGFSTKNTVYSVPNLSLLSQLTRSEYDKEIDELLHNQKEIVVKMLKEHEEELRGLSDLLVRQETLTGEEIRQYLNTFKKEEKDSGMVSTITSENTTNHSDTNTVERNDNDTSNVSGLL</sequence>
<dbReference type="Gene3D" id="1.20.58.760">
    <property type="entry name" value="Peptidase M41"/>
    <property type="match status" value="1"/>
</dbReference>
<feature type="compositionally biased region" description="Polar residues" evidence="1">
    <location>
        <begin position="272"/>
        <end position="288"/>
    </location>
</feature>
<keyword evidence="3" id="KW-0645">Protease</keyword>
<keyword evidence="3" id="KW-0482">Metalloprotease</keyword>